<protein>
    <submittedName>
        <fullName evidence="2">Uncharacterized protein</fullName>
    </submittedName>
</protein>
<accession>A0ABR3K3I6</accession>
<reference evidence="2 3" key="1">
    <citation type="submission" date="2024-07" db="EMBL/GenBank/DDBJ databases">
        <title>Enhanced genomic and transcriptomic resources for Trichinella pseudospiralis and T. spiralis underpin the discovery of pronounced molecular differences between stages and species.</title>
        <authorList>
            <person name="Pasi K.K."/>
            <person name="La Rosa G."/>
            <person name="Gomez-Morales M.A."/>
            <person name="Tosini F."/>
            <person name="Sumanam S."/>
            <person name="Young N.D."/>
            <person name="Chang B.C."/>
            <person name="Robin G.B."/>
        </authorList>
    </citation>
    <scope>NUCLEOTIDE SEQUENCE [LARGE SCALE GENOMIC DNA]</scope>
    <source>
        <strain evidence="2">ISS534</strain>
    </source>
</reference>
<evidence type="ECO:0000256" key="1">
    <source>
        <dbReference type="SAM" id="MobiDB-lite"/>
    </source>
</evidence>
<name>A0ABR3K3I6_TRISP</name>
<proteinExistence type="predicted"/>
<evidence type="ECO:0000313" key="3">
    <source>
        <dbReference type="Proteomes" id="UP001558632"/>
    </source>
</evidence>
<feature type="region of interest" description="Disordered" evidence="1">
    <location>
        <begin position="54"/>
        <end position="82"/>
    </location>
</feature>
<feature type="compositionally biased region" description="Polar residues" evidence="1">
    <location>
        <begin position="1"/>
        <end position="11"/>
    </location>
</feature>
<keyword evidence="3" id="KW-1185">Reference proteome</keyword>
<feature type="region of interest" description="Disordered" evidence="1">
    <location>
        <begin position="1"/>
        <end position="22"/>
    </location>
</feature>
<sequence>MDTRNTLSVESTMPRVGTWRGEERSTWRGEERSTWRGEERSTWRGEERSTWRGEERSTWRGEERGVRGEIRGNQVSGYKRTP</sequence>
<gene>
    <name evidence="2" type="ORF">TSPI_07613</name>
</gene>
<comment type="caution">
    <text evidence="2">The sequence shown here is derived from an EMBL/GenBank/DDBJ whole genome shotgun (WGS) entry which is preliminary data.</text>
</comment>
<feature type="compositionally biased region" description="Basic and acidic residues" evidence="1">
    <location>
        <begin position="54"/>
        <end position="70"/>
    </location>
</feature>
<dbReference type="EMBL" id="JBEUSY010000509">
    <property type="protein sequence ID" value="KAL1228256.1"/>
    <property type="molecule type" value="Genomic_DNA"/>
</dbReference>
<dbReference type="Proteomes" id="UP001558632">
    <property type="component" value="Unassembled WGS sequence"/>
</dbReference>
<organism evidence="2 3">
    <name type="scientific">Trichinella spiralis</name>
    <name type="common">Trichina worm</name>
    <dbReference type="NCBI Taxonomy" id="6334"/>
    <lineage>
        <taxon>Eukaryota</taxon>
        <taxon>Metazoa</taxon>
        <taxon>Ecdysozoa</taxon>
        <taxon>Nematoda</taxon>
        <taxon>Enoplea</taxon>
        <taxon>Dorylaimia</taxon>
        <taxon>Trichinellida</taxon>
        <taxon>Trichinellidae</taxon>
        <taxon>Trichinella</taxon>
    </lineage>
</organism>
<evidence type="ECO:0000313" key="2">
    <source>
        <dbReference type="EMBL" id="KAL1228256.1"/>
    </source>
</evidence>